<dbReference type="InterPro" id="IPR048447">
    <property type="entry name" value="DUF1980_C"/>
</dbReference>
<feature type="domain" description="DUF1980" evidence="2">
    <location>
        <begin position="147"/>
        <end position="240"/>
    </location>
</feature>
<dbReference type="PANTHER" id="PTHR40047:SF1">
    <property type="entry name" value="UPF0703 PROTEIN YCGQ"/>
    <property type="match status" value="1"/>
</dbReference>
<dbReference type="InterPro" id="IPR052955">
    <property type="entry name" value="UPF0703_membrane_permease"/>
</dbReference>
<feature type="transmembrane region" description="Helical" evidence="1">
    <location>
        <begin position="33"/>
        <end position="57"/>
    </location>
</feature>
<keyword evidence="4" id="KW-1185">Reference proteome</keyword>
<dbReference type="Pfam" id="PF21537">
    <property type="entry name" value="DUF1980_C"/>
    <property type="match status" value="1"/>
</dbReference>
<feature type="transmembrane region" description="Helical" evidence="1">
    <location>
        <begin position="77"/>
        <end position="96"/>
    </location>
</feature>
<dbReference type="PANTHER" id="PTHR40047">
    <property type="entry name" value="UPF0703 PROTEIN YCGQ"/>
    <property type="match status" value="1"/>
</dbReference>
<keyword evidence="1" id="KW-0812">Transmembrane</keyword>
<evidence type="ECO:0000313" key="3">
    <source>
        <dbReference type="EMBL" id="THV31442.1"/>
    </source>
</evidence>
<reference evidence="3 4" key="1">
    <citation type="journal article" date="2018" name="Int. J. Syst. Evol. Microbiol.">
        <title>Glycomyces paridis sp. nov., isolated from the medicinal plant Paris polyphylla.</title>
        <authorList>
            <person name="Fang X.M."/>
            <person name="Bai J.L."/>
            <person name="Su J."/>
            <person name="Zhao L.L."/>
            <person name="Liu H.Y."/>
            <person name="Ma B.P."/>
            <person name="Zhang Y.Q."/>
            <person name="Yu L.Y."/>
        </authorList>
    </citation>
    <scope>NUCLEOTIDE SEQUENCE [LARGE SCALE GENOMIC DNA]</scope>
    <source>
        <strain evidence="3 4">CPCC 204357</strain>
    </source>
</reference>
<name>A0A4S8PP65_9ACTN</name>
<dbReference type="EMBL" id="STGX01000002">
    <property type="protein sequence ID" value="THV31442.1"/>
    <property type="molecule type" value="Genomic_DNA"/>
</dbReference>
<dbReference type="InterPro" id="IPR015402">
    <property type="entry name" value="DUF1980"/>
</dbReference>
<gene>
    <name evidence="3" type="ORF">E9998_03510</name>
</gene>
<accession>A0A4S8PP65</accession>
<keyword evidence="1" id="KW-1133">Transmembrane helix</keyword>
<dbReference type="AlphaFoldDB" id="A0A4S8PP65"/>
<dbReference type="Proteomes" id="UP000305792">
    <property type="component" value="Unassembled WGS sequence"/>
</dbReference>
<protein>
    <submittedName>
        <fullName evidence="3">TIGR03943 family protein</fullName>
    </submittedName>
</protein>
<comment type="caution">
    <text evidence="3">The sequence shown here is derived from an EMBL/GenBank/DDBJ whole genome shotgun (WGS) entry which is preliminary data.</text>
</comment>
<dbReference type="RefSeq" id="WP_136528315.1">
    <property type="nucleotide sequence ID" value="NZ_STGX01000002.1"/>
</dbReference>
<proteinExistence type="predicted"/>
<keyword evidence="1" id="KW-0472">Membrane</keyword>
<dbReference type="NCBIfam" id="TIGR03943">
    <property type="entry name" value="TIGR03943 family putative permease subunit"/>
    <property type="match status" value="1"/>
</dbReference>
<evidence type="ECO:0000259" key="2">
    <source>
        <dbReference type="Pfam" id="PF21537"/>
    </source>
</evidence>
<evidence type="ECO:0000313" key="4">
    <source>
        <dbReference type="Proteomes" id="UP000305792"/>
    </source>
</evidence>
<sequence length="241" mass="26124">MRRDAQAVLLLLVGGGLIRLAWTGDYLDYVKPYAFWLILPAGAVLLVVAAVTAWGAWHERKDGHEDHGHDGHGEPKVAWLLLAPVVGMLLVAPPALGSYEAERTGTVVGAEAGRSSYPELPDDVDPVPLTLLDYAARSIFDDGLTMEGHRIQLRGFILYDGDEPQLARMVVSCCAADARPVKIGLDWEAAGARPELAADQWVEVVGVYTSRQGRDEINGELVPYIAVESVTGIPTPDNEYQ</sequence>
<evidence type="ECO:0000256" key="1">
    <source>
        <dbReference type="SAM" id="Phobius"/>
    </source>
</evidence>
<organism evidence="3 4">
    <name type="scientific">Glycomyces paridis</name>
    <dbReference type="NCBI Taxonomy" id="2126555"/>
    <lineage>
        <taxon>Bacteria</taxon>
        <taxon>Bacillati</taxon>
        <taxon>Actinomycetota</taxon>
        <taxon>Actinomycetes</taxon>
        <taxon>Glycomycetales</taxon>
        <taxon>Glycomycetaceae</taxon>
        <taxon>Glycomyces</taxon>
    </lineage>
</organism>
<dbReference type="OrthoDB" id="359029at2"/>